<dbReference type="AlphaFoldDB" id="A0A498D428"/>
<sequence>MEVIYFGILLCSIAFFIAVIYLSIVLRRVADVTRSLGYTLKDVEKQFNYITPALIQTIRETEKTVDEMGANLKATDSVFDSIHQVGESINNVNQTFKQYSDNMTEESFRKQIKPFVEGIRWGEAVLQVYSKWKKVN</sequence>
<proteinExistence type="predicted"/>
<protein>
    <submittedName>
        <fullName evidence="2">DUF948 domain-containing protein</fullName>
    </submittedName>
</protein>
<keyword evidence="1" id="KW-0472">Membrane</keyword>
<evidence type="ECO:0000313" key="3">
    <source>
        <dbReference type="Proteomes" id="UP000270219"/>
    </source>
</evidence>
<evidence type="ECO:0000256" key="1">
    <source>
        <dbReference type="SAM" id="Phobius"/>
    </source>
</evidence>
<keyword evidence="1" id="KW-1133">Transmembrane helix</keyword>
<gene>
    <name evidence="2" type="ORF">D8M04_19750</name>
</gene>
<dbReference type="RefSeq" id="WP_121525118.1">
    <property type="nucleotide sequence ID" value="NZ_RCHR01000015.1"/>
</dbReference>
<dbReference type="PANTHER" id="PTHR40070">
    <property type="entry name" value="UPF0478 PROTEIN YTXG"/>
    <property type="match status" value="1"/>
</dbReference>
<dbReference type="OrthoDB" id="2440576at2"/>
<dbReference type="Proteomes" id="UP000270219">
    <property type="component" value="Unassembled WGS sequence"/>
</dbReference>
<evidence type="ECO:0000313" key="2">
    <source>
        <dbReference type="EMBL" id="RLL39947.1"/>
    </source>
</evidence>
<organism evidence="2 3">
    <name type="scientific">Oceanobacillus piezotolerans</name>
    <dbReference type="NCBI Taxonomy" id="2448030"/>
    <lineage>
        <taxon>Bacteria</taxon>
        <taxon>Bacillati</taxon>
        <taxon>Bacillota</taxon>
        <taxon>Bacilli</taxon>
        <taxon>Bacillales</taxon>
        <taxon>Bacillaceae</taxon>
        <taxon>Oceanobacillus</taxon>
    </lineage>
</organism>
<dbReference type="InterPro" id="IPR009293">
    <property type="entry name" value="UPF0478"/>
</dbReference>
<comment type="caution">
    <text evidence="2">The sequence shown here is derived from an EMBL/GenBank/DDBJ whole genome shotgun (WGS) entry which is preliminary data.</text>
</comment>
<dbReference type="EMBL" id="RCHR01000015">
    <property type="protein sequence ID" value="RLL39947.1"/>
    <property type="molecule type" value="Genomic_DNA"/>
</dbReference>
<dbReference type="PANTHER" id="PTHR40070:SF1">
    <property type="entry name" value="UPF0478 PROTEIN YTXG"/>
    <property type="match status" value="1"/>
</dbReference>
<dbReference type="Pfam" id="PF06103">
    <property type="entry name" value="DUF948"/>
    <property type="match status" value="1"/>
</dbReference>
<accession>A0A498D428</accession>
<keyword evidence="3" id="KW-1185">Reference proteome</keyword>
<reference evidence="2 3" key="1">
    <citation type="submission" date="2018-10" db="EMBL/GenBank/DDBJ databases">
        <title>Oceanobacillus sp. YLB-02 draft genome.</title>
        <authorList>
            <person name="Yu L."/>
        </authorList>
    </citation>
    <scope>NUCLEOTIDE SEQUENCE [LARGE SCALE GENOMIC DNA]</scope>
    <source>
        <strain evidence="2 3">YLB-02</strain>
    </source>
</reference>
<keyword evidence="1" id="KW-0812">Transmembrane</keyword>
<feature type="transmembrane region" description="Helical" evidence="1">
    <location>
        <begin position="6"/>
        <end position="26"/>
    </location>
</feature>
<name>A0A498D428_9BACI</name>